<name>A0ABU3BL54_9FLAO</name>
<accession>A0ABU3BL54</accession>
<evidence type="ECO:0000313" key="1">
    <source>
        <dbReference type="EMBL" id="MDT0622877.1"/>
    </source>
</evidence>
<evidence type="ECO:0000313" key="2">
    <source>
        <dbReference type="Proteomes" id="UP001250662"/>
    </source>
</evidence>
<dbReference type="RefSeq" id="WP_311386451.1">
    <property type="nucleotide sequence ID" value="NZ_JAVRHU010000006.1"/>
</dbReference>
<keyword evidence="2" id="KW-1185">Reference proteome</keyword>
<reference evidence="1 2" key="1">
    <citation type="submission" date="2023-09" db="EMBL/GenBank/DDBJ databases">
        <authorList>
            <person name="Rey-Velasco X."/>
        </authorList>
    </citation>
    <scope>NUCLEOTIDE SEQUENCE [LARGE SCALE GENOMIC DNA]</scope>
    <source>
        <strain evidence="1 2">P007</strain>
    </source>
</reference>
<gene>
    <name evidence="1" type="ORF">RM520_14700</name>
</gene>
<proteinExistence type="predicted"/>
<organism evidence="1 2">
    <name type="scientific">Croceitalea vernalis</name>
    <dbReference type="NCBI Taxonomy" id="3075599"/>
    <lineage>
        <taxon>Bacteria</taxon>
        <taxon>Pseudomonadati</taxon>
        <taxon>Bacteroidota</taxon>
        <taxon>Flavobacteriia</taxon>
        <taxon>Flavobacteriales</taxon>
        <taxon>Flavobacteriaceae</taxon>
        <taxon>Croceitalea</taxon>
    </lineage>
</organism>
<comment type="caution">
    <text evidence="1">The sequence shown here is derived from an EMBL/GenBank/DDBJ whole genome shotgun (WGS) entry which is preliminary data.</text>
</comment>
<dbReference type="EMBL" id="JAVRHU010000006">
    <property type="protein sequence ID" value="MDT0622877.1"/>
    <property type="molecule type" value="Genomic_DNA"/>
</dbReference>
<sequence length="119" mass="13419">MKKIVSLIAVVIIFLSCDDRDDNLTSPNIRIANKTNIEFNLVEVIADSLFYENVVADGFSSYLAYDEAFEAMPFTIEADSADFSFIPDNLDFDPLPIGLYTYEISITEEGEIELIFKVD</sequence>
<dbReference type="PROSITE" id="PS51257">
    <property type="entry name" value="PROKAR_LIPOPROTEIN"/>
    <property type="match status" value="1"/>
</dbReference>
<evidence type="ECO:0008006" key="3">
    <source>
        <dbReference type="Google" id="ProtNLM"/>
    </source>
</evidence>
<protein>
    <recommendedName>
        <fullName evidence="3">DUF4625 domain-containing protein</fullName>
    </recommendedName>
</protein>
<dbReference type="Proteomes" id="UP001250662">
    <property type="component" value="Unassembled WGS sequence"/>
</dbReference>